<dbReference type="AlphaFoldDB" id="A0A6L2N1E4"/>
<dbReference type="EMBL" id="BKCJ010007990">
    <property type="protein sequence ID" value="GEU80000.1"/>
    <property type="molecule type" value="Genomic_DNA"/>
</dbReference>
<evidence type="ECO:0000259" key="1">
    <source>
        <dbReference type="Pfam" id="PF26130"/>
    </source>
</evidence>
<dbReference type="InterPro" id="IPR058594">
    <property type="entry name" value="PB1-like_dom_pln"/>
</dbReference>
<sequence>MDSLAENHAVIVRDEKTVRILYGDEVLIVQYKELKITLIGLPALGAEILLVRVEKYALEFSRALAEYQNSVRATALFGLRMISSRLKLTCLVATKDCSCCGGFRSWKPKVTVHMVRENAILKRCSSQFLQFTDKIEKYFAKHVAFKPLCLILDSQESGYCDDLHDGYSTLFSMRIHHGGYFTDLPGRRYVNGKENIVDVSDIEELLVYEVDSIMKQLGYNEIVEPIYYHFLIPWKALDVGLEALGDEVDVLNFSKLTIDEEIIDEVRLDDDLIVDPDNAHNEPHITVSLFSLNSRLQIGGNTNLISDDLVVEDDVDVINNDSFDSASDSEDDLERIRRRKLRQLDKEKRVDESVVNRELKMSKNDKVIVTTNCVGTNTFLSGGHESTILLTFDLERTKAMS</sequence>
<name>A0A6L2N1E4_TANCI</name>
<accession>A0A6L2N1E4</accession>
<dbReference type="Pfam" id="PF26130">
    <property type="entry name" value="PB1-like"/>
    <property type="match status" value="1"/>
</dbReference>
<reference evidence="2" key="1">
    <citation type="journal article" date="2019" name="Sci. Rep.">
        <title>Draft genome of Tanacetum cinerariifolium, the natural source of mosquito coil.</title>
        <authorList>
            <person name="Yamashiro T."/>
            <person name="Shiraishi A."/>
            <person name="Satake H."/>
            <person name="Nakayama K."/>
        </authorList>
    </citation>
    <scope>NUCLEOTIDE SEQUENCE</scope>
</reference>
<comment type="caution">
    <text evidence="2">The sequence shown here is derived from an EMBL/GenBank/DDBJ whole genome shotgun (WGS) entry which is preliminary data.</text>
</comment>
<gene>
    <name evidence="2" type="ORF">Tci_051978</name>
</gene>
<protein>
    <recommendedName>
        <fullName evidence="1">PB1-like domain-containing protein</fullName>
    </recommendedName>
</protein>
<evidence type="ECO:0000313" key="2">
    <source>
        <dbReference type="EMBL" id="GEU80000.1"/>
    </source>
</evidence>
<feature type="domain" description="PB1-like" evidence="1">
    <location>
        <begin position="170"/>
        <end position="260"/>
    </location>
</feature>
<organism evidence="2">
    <name type="scientific">Tanacetum cinerariifolium</name>
    <name type="common">Dalmatian daisy</name>
    <name type="synonym">Chrysanthemum cinerariifolium</name>
    <dbReference type="NCBI Taxonomy" id="118510"/>
    <lineage>
        <taxon>Eukaryota</taxon>
        <taxon>Viridiplantae</taxon>
        <taxon>Streptophyta</taxon>
        <taxon>Embryophyta</taxon>
        <taxon>Tracheophyta</taxon>
        <taxon>Spermatophyta</taxon>
        <taxon>Magnoliopsida</taxon>
        <taxon>eudicotyledons</taxon>
        <taxon>Gunneridae</taxon>
        <taxon>Pentapetalae</taxon>
        <taxon>asterids</taxon>
        <taxon>campanulids</taxon>
        <taxon>Asterales</taxon>
        <taxon>Asteraceae</taxon>
        <taxon>Asteroideae</taxon>
        <taxon>Anthemideae</taxon>
        <taxon>Anthemidinae</taxon>
        <taxon>Tanacetum</taxon>
    </lineage>
</organism>
<proteinExistence type="predicted"/>